<evidence type="ECO:0000256" key="3">
    <source>
        <dbReference type="ARBA" id="ARBA00023180"/>
    </source>
</evidence>
<dbReference type="PANTHER" id="PTHR10426:SF88">
    <property type="entry name" value="ADIPOCYTE PLASMA MEMBRANE-ASSOCIATED PROTEIN HEMOMUCIN-RELATED"/>
    <property type="match status" value="1"/>
</dbReference>
<organism evidence="5 6">
    <name type="scientific">Ciona savignyi</name>
    <name type="common">Pacific transparent sea squirt</name>
    <dbReference type="NCBI Taxonomy" id="51511"/>
    <lineage>
        <taxon>Eukaryota</taxon>
        <taxon>Metazoa</taxon>
        <taxon>Chordata</taxon>
        <taxon>Tunicata</taxon>
        <taxon>Ascidiacea</taxon>
        <taxon>Phlebobranchia</taxon>
        <taxon>Cionidae</taxon>
        <taxon>Ciona</taxon>
    </lineage>
</organism>
<evidence type="ECO:0000256" key="2">
    <source>
        <dbReference type="ARBA" id="ARBA00022553"/>
    </source>
</evidence>
<proteinExistence type="inferred from homology"/>
<dbReference type="HOGENOM" id="CLU_1239770_0_0_1"/>
<feature type="domain" description="Strictosidine synthase conserved region" evidence="4">
    <location>
        <begin position="10"/>
        <end position="86"/>
    </location>
</feature>
<dbReference type="InterPro" id="IPR018119">
    <property type="entry name" value="Strictosidine_synth_cons-reg"/>
</dbReference>
<dbReference type="GeneTree" id="ENSGT00440000039984"/>
<dbReference type="GO" id="GO:0016787">
    <property type="term" value="F:hydrolase activity"/>
    <property type="evidence" value="ECO:0007669"/>
    <property type="project" value="TreeGrafter"/>
</dbReference>
<evidence type="ECO:0000259" key="4">
    <source>
        <dbReference type="Pfam" id="PF03088"/>
    </source>
</evidence>
<dbReference type="Proteomes" id="UP000007875">
    <property type="component" value="Unassembled WGS sequence"/>
</dbReference>
<comment type="similarity">
    <text evidence="1">Belongs to the strictosidine synthase family.</text>
</comment>
<dbReference type="GO" id="GO:0012505">
    <property type="term" value="C:endomembrane system"/>
    <property type="evidence" value="ECO:0007669"/>
    <property type="project" value="TreeGrafter"/>
</dbReference>
<keyword evidence="6" id="KW-1185">Reference proteome</keyword>
<evidence type="ECO:0000313" key="5">
    <source>
        <dbReference type="Ensembl" id="ENSCSAVP00000014104.1"/>
    </source>
</evidence>
<keyword evidence="2" id="KW-0597">Phosphoprotein</keyword>
<dbReference type="PANTHER" id="PTHR10426">
    <property type="entry name" value="STRICTOSIDINE SYNTHASE-RELATED"/>
    <property type="match status" value="1"/>
</dbReference>
<keyword evidence="3" id="KW-0325">Glycoprotein</keyword>
<dbReference type="Pfam" id="PF03088">
    <property type="entry name" value="Str_synth"/>
    <property type="match status" value="1"/>
</dbReference>
<dbReference type="Gene3D" id="2.120.10.30">
    <property type="entry name" value="TolB, C-terminal domain"/>
    <property type="match status" value="1"/>
</dbReference>
<sequence>MAFPDDLAFSRRGKYLYITDMSSTYAIDSLLYSALSGECDGRLLRLNMATKKLSTVVGGLCSANGVEVTNDGDFILISETMRSRVRMVETSTFKTRKLIYLPASPDNIRRNSKGTYWVGASHPRTAAADFIRRHRFLRQLIGGFISLKNIAKTINKKSNMVFEVDRMGKVLQTLHDANGTLTNGLAQAVELSDGRLALTTYSANFVAILNENDSKPIGDVKHV</sequence>
<dbReference type="AlphaFoldDB" id="H2Z939"/>
<dbReference type="STRING" id="51511.ENSCSAVP00000014104"/>
<dbReference type="eggNOG" id="KOG1520">
    <property type="taxonomic scope" value="Eukaryota"/>
</dbReference>
<dbReference type="FunCoup" id="H2Z939">
    <property type="interactions" value="27"/>
</dbReference>
<dbReference type="InParanoid" id="H2Z939"/>
<dbReference type="OMA" id="MERKSRC"/>
<name>H2Z939_CIOSA</name>
<dbReference type="Ensembl" id="ENSCSAVT00000014267.1">
    <property type="protein sequence ID" value="ENSCSAVP00000014104.1"/>
    <property type="gene ID" value="ENSCSAVG00000008273.1"/>
</dbReference>
<dbReference type="SUPFAM" id="SSF63829">
    <property type="entry name" value="Calcium-dependent phosphotriesterase"/>
    <property type="match status" value="1"/>
</dbReference>
<dbReference type="InterPro" id="IPR011042">
    <property type="entry name" value="6-blade_b-propeller_TolB-like"/>
</dbReference>
<evidence type="ECO:0000256" key="1">
    <source>
        <dbReference type="ARBA" id="ARBA00009191"/>
    </source>
</evidence>
<protein>
    <recommendedName>
        <fullName evidence="4">Strictosidine synthase conserved region domain-containing protein</fullName>
    </recommendedName>
</protein>
<reference evidence="5" key="3">
    <citation type="submission" date="2025-09" db="UniProtKB">
        <authorList>
            <consortium name="Ensembl"/>
        </authorList>
    </citation>
    <scope>IDENTIFICATION</scope>
</reference>
<evidence type="ECO:0000313" key="6">
    <source>
        <dbReference type="Proteomes" id="UP000007875"/>
    </source>
</evidence>
<reference evidence="5" key="2">
    <citation type="submission" date="2025-08" db="UniProtKB">
        <authorList>
            <consortium name="Ensembl"/>
        </authorList>
    </citation>
    <scope>IDENTIFICATION</scope>
</reference>
<reference evidence="6" key="1">
    <citation type="submission" date="2003-08" db="EMBL/GenBank/DDBJ databases">
        <authorList>
            <person name="Birren B."/>
            <person name="Nusbaum C."/>
            <person name="Abebe A."/>
            <person name="Abouelleil A."/>
            <person name="Adekoya E."/>
            <person name="Ait-zahra M."/>
            <person name="Allen N."/>
            <person name="Allen T."/>
            <person name="An P."/>
            <person name="Anderson M."/>
            <person name="Anderson S."/>
            <person name="Arachchi H."/>
            <person name="Armbruster J."/>
            <person name="Bachantsang P."/>
            <person name="Baldwin J."/>
            <person name="Barry A."/>
            <person name="Bayul T."/>
            <person name="Blitshsteyn B."/>
            <person name="Bloom T."/>
            <person name="Blye J."/>
            <person name="Boguslavskiy L."/>
            <person name="Borowsky M."/>
            <person name="Boukhgalter B."/>
            <person name="Brunache A."/>
            <person name="Butler J."/>
            <person name="Calixte N."/>
            <person name="Calvo S."/>
            <person name="Camarata J."/>
            <person name="Campo K."/>
            <person name="Chang J."/>
            <person name="Cheshatsang Y."/>
            <person name="Citroen M."/>
            <person name="Collymore A."/>
            <person name="Considine T."/>
            <person name="Cook A."/>
            <person name="Cooke P."/>
            <person name="Corum B."/>
            <person name="Cuomo C."/>
            <person name="David R."/>
            <person name="Dawoe T."/>
            <person name="Degray S."/>
            <person name="Dodge S."/>
            <person name="Dooley K."/>
            <person name="Dorje P."/>
            <person name="Dorjee K."/>
            <person name="Dorris L."/>
            <person name="Duffey N."/>
            <person name="Dupes A."/>
            <person name="Elkins T."/>
            <person name="Engels R."/>
            <person name="Erickson J."/>
            <person name="Farina A."/>
            <person name="Faro S."/>
            <person name="Ferreira P."/>
            <person name="Fischer H."/>
            <person name="Fitzgerald M."/>
            <person name="Foley K."/>
            <person name="Gage D."/>
            <person name="Galagan J."/>
            <person name="Gearin G."/>
            <person name="Gnerre S."/>
            <person name="Gnirke A."/>
            <person name="Goyette A."/>
            <person name="Graham J."/>
            <person name="Grandbois E."/>
            <person name="Gyaltsen K."/>
            <person name="Hafez N."/>
            <person name="Hagopian D."/>
            <person name="Hagos B."/>
            <person name="Hall J."/>
            <person name="Hatcher B."/>
            <person name="Heller A."/>
            <person name="Higgins H."/>
            <person name="Honan T."/>
            <person name="Horn A."/>
            <person name="Houde N."/>
            <person name="Hughes L."/>
            <person name="Hulme W."/>
            <person name="Husby E."/>
            <person name="Iliev I."/>
            <person name="Jaffe D."/>
            <person name="Jones C."/>
            <person name="Kamal M."/>
            <person name="Kamat A."/>
            <person name="Kamvysselis M."/>
            <person name="Karlsson E."/>
            <person name="Kells C."/>
            <person name="Kieu A."/>
            <person name="Kisner P."/>
            <person name="Kodira C."/>
            <person name="Kulbokas E."/>
            <person name="Labutti K."/>
            <person name="Lama D."/>
            <person name="Landers T."/>
            <person name="Leger J."/>
            <person name="Levine S."/>
            <person name="Lewis D."/>
            <person name="Lewis T."/>
            <person name="Lindblad-toh K."/>
            <person name="Liu X."/>
            <person name="Lokyitsang T."/>
            <person name="Lokyitsang Y."/>
            <person name="Lucien O."/>
            <person name="Lui A."/>
            <person name="Ma L.J."/>
            <person name="Mabbitt R."/>
            <person name="Macdonald J."/>
            <person name="Maclean C."/>
            <person name="Major J."/>
            <person name="Manning J."/>
            <person name="Marabella R."/>
            <person name="Maru K."/>
            <person name="Matthews C."/>
            <person name="Mauceli E."/>
            <person name="Mccarthy M."/>
            <person name="Mcdonough S."/>
            <person name="Mcghee T."/>
            <person name="Meldrim J."/>
            <person name="Meneus L."/>
            <person name="Mesirov J."/>
            <person name="Mihalev A."/>
            <person name="Mihova T."/>
            <person name="Mikkelsen T."/>
            <person name="Mlenga V."/>
            <person name="Moru K."/>
            <person name="Mozes J."/>
            <person name="Mulrain L."/>
            <person name="Munson G."/>
            <person name="Naylor J."/>
            <person name="Newes C."/>
            <person name="Nguyen C."/>
            <person name="Nguyen N."/>
            <person name="Nguyen T."/>
            <person name="Nicol R."/>
            <person name="Nielsen C."/>
            <person name="Nizzari M."/>
            <person name="Norbu C."/>
            <person name="Norbu N."/>
            <person name="O'donnell P."/>
            <person name="Okoawo O."/>
            <person name="O'leary S."/>
            <person name="Omotosho B."/>
            <person name="O'neill K."/>
            <person name="Osman S."/>
            <person name="Parker S."/>
            <person name="Perrin D."/>
            <person name="Phunkhang P."/>
            <person name="Piqani B."/>
            <person name="Purcell S."/>
            <person name="Rachupka T."/>
            <person name="Ramasamy U."/>
            <person name="Rameau R."/>
            <person name="Ray V."/>
            <person name="Raymond C."/>
            <person name="Retta R."/>
            <person name="Richardson S."/>
            <person name="Rise C."/>
            <person name="Rodriguez J."/>
            <person name="Rogers J."/>
            <person name="Rogov P."/>
            <person name="Rutman M."/>
            <person name="Schupbach R."/>
            <person name="Seaman C."/>
            <person name="Settipalli S."/>
            <person name="Sharpe T."/>
            <person name="Sheridan J."/>
            <person name="Sherpa N."/>
            <person name="Shi J."/>
            <person name="Smirnov S."/>
            <person name="Smith C."/>
            <person name="Sougnez C."/>
            <person name="Spencer B."/>
            <person name="Stalker J."/>
            <person name="Stange-thomann N."/>
            <person name="Stavropoulos S."/>
            <person name="Stetson K."/>
            <person name="Stone C."/>
            <person name="Stone S."/>
            <person name="Stubbs M."/>
            <person name="Talamas J."/>
            <person name="Tchuinga P."/>
            <person name="Tenzing P."/>
            <person name="Tesfaye S."/>
            <person name="Theodore J."/>
            <person name="Thoulutsang Y."/>
            <person name="Topham K."/>
            <person name="Towey S."/>
            <person name="Tsamla T."/>
            <person name="Tsomo N."/>
            <person name="Vallee D."/>
            <person name="Vassiliev H."/>
            <person name="Venkataraman V."/>
            <person name="Vinson J."/>
            <person name="Vo A."/>
            <person name="Wade C."/>
            <person name="Wang S."/>
            <person name="Wangchuk T."/>
            <person name="Wangdi T."/>
            <person name="Whittaker C."/>
            <person name="Wilkinson J."/>
            <person name="Wu Y."/>
            <person name="Wyman D."/>
            <person name="Yadav S."/>
            <person name="Yang S."/>
            <person name="Yang X."/>
            <person name="Yeager S."/>
            <person name="Yee E."/>
            <person name="Young G."/>
            <person name="Zainoun J."/>
            <person name="Zembeck L."/>
            <person name="Zimmer A."/>
            <person name="Zody M."/>
            <person name="Lander E."/>
        </authorList>
    </citation>
    <scope>NUCLEOTIDE SEQUENCE [LARGE SCALE GENOMIC DNA]</scope>
</reference>
<accession>H2Z939</accession>